<evidence type="ECO:0000256" key="2">
    <source>
        <dbReference type="ARBA" id="ARBA00007494"/>
    </source>
</evidence>
<evidence type="ECO:0000256" key="3">
    <source>
        <dbReference type="ARBA" id="ARBA00022517"/>
    </source>
</evidence>
<dbReference type="GO" id="GO:0000470">
    <property type="term" value="P:maturation of LSU-rRNA"/>
    <property type="evidence" value="ECO:0007669"/>
    <property type="project" value="TreeGrafter"/>
</dbReference>
<evidence type="ECO:0000256" key="6">
    <source>
        <dbReference type="ARBA" id="ARBA00022691"/>
    </source>
</evidence>
<keyword evidence="5 9" id="KW-0808">Transferase</keyword>
<dbReference type="InterPro" id="IPR018314">
    <property type="entry name" value="RsmB/NOL1/NOP2-like_CS"/>
</dbReference>
<dbReference type="Pfam" id="PF01189">
    <property type="entry name" value="Methyltr_RsmB-F"/>
    <property type="match status" value="1"/>
</dbReference>
<dbReference type="Proteomes" id="UP001153555">
    <property type="component" value="Unassembled WGS sequence"/>
</dbReference>
<comment type="subcellular location">
    <subcellularLocation>
        <location evidence="1">Nucleus</location>
        <location evidence="1">Nucleolus</location>
    </subcellularLocation>
</comment>
<feature type="compositionally biased region" description="Basic residues" evidence="10">
    <location>
        <begin position="612"/>
        <end position="623"/>
    </location>
</feature>
<organism evidence="12 13">
    <name type="scientific">Striga hermonthica</name>
    <name type="common">Purple witchweed</name>
    <name type="synonym">Buchnera hermonthica</name>
    <dbReference type="NCBI Taxonomy" id="68872"/>
    <lineage>
        <taxon>Eukaryota</taxon>
        <taxon>Viridiplantae</taxon>
        <taxon>Streptophyta</taxon>
        <taxon>Embryophyta</taxon>
        <taxon>Tracheophyta</taxon>
        <taxon>Spermatophyta</taxon>
        <taxon>Magnoliopsida</taxon>
        <taxon>eudicotyledons</taxon>
        <taxon>Gunneridae</taxon>
        <taxon>Pentapetalae</taxon>
        <taxon>asterids</taxon>
        <taxon>lamiids</taxon>
        <taxon>Lamiales</taxon>
        <taxon>Orobanchaceae</taxon>
        <taxon>Buchnereae</taxon>
        <taxon>Striga</taxon>
    </lineage>
</organism>
<feature type="compositionally biased region" description="Basic and acidic residues" evidence="10">
    <location>
        <begin position="543"/>
        <end position="556"/>
    </location>
</feature>
<feature type="binding site" evidence="9">
    <location>
        <position position="344"/>
    </location>
    <ligand>
        <name>S-adenosyl-L-methionine</name>
        <dbReference type="ChEBI" id="CHEBI:59789"/>
    </ligand>
</feature>
<dbReference type="AlphaFoldDB" id="A0A9N7NEI8"/>
<feature type="region of interest" description="Disordered" evidence="10">
    <location>
        <begin position="518"/>
        <end position="623"/>
    </location>
</feature>
<accession>A0A9N7NEI8</accession>
<dbReference type="InterPro" id="IPR049560">
    <property type="entry name" value="MeTrfase_RsmB-F_NOP2_cat"/>
</dbReference>
<protein>
    <submittedName>
        <fullName evidence="12">S-adenosyl-L-methionine-dependent methyltransferases superfamily protein</fullName>
    </submittedName>
</protein>
<dbReference type="GO" id="GO:0070475">
    <property type="term" value="P:rRNA base methylation"/>
    <property type="evidence" value="ECO:0007669"/>
    <property type="project" value="TreeGrafter"/>
</dbReference>
<comment type="similarity">
    <text evidence="2 9">Belongs to the class I-like SAM-binding methyltransferase superfamily. RsmB/NOP family.</text>
</comment>
<dbReference type="InterPro" id="IPR023267">
    <property type="entry name" value="RCMT"/>
</dbReference>
<comment type="caution">
    <text evidence="12">The sequence shown here is derived from an EMBL/GenBank/DDBJ whole genome shotgun (WGS) entry which is preliminary data.</text>
</comment>
<feature type="active site" description="Nucleophile" evidence="9">
    <location>
        <position position="447"/>
    </location>
</feature>
<evidence type="ECO:0000256" key="8">
    <source>
        <dbReference type="ARBA" id="ARBA00023242"/>
    </source>
</evidence>
<gene>
    <name evidence="12" type="ORF">SHERM_23890</name>
</gene>
<sequence length="623" mass="70256">MAGSLLNKKKKGAKLLDPPPRKKQKAELALHKEEEKEDLLSSDSDGSREPEELEKSDVEEHDNSDFSSEMSSDGDDPFAHDILLGSEDEDDKEEDAGADASEDADSDSDEFDIERRARAIDEEKEQEQADAEDELQLNIREEADEFTLPTPEELEEEANRPPDLSNLQRRIKEIVRVLSNFNALRQEGAAHKDYVDQLKRDLSSYYGYNEFLIEALIEMFPVVELMELIEAFEKPRPICLRTNTLKTRRRDLAGILLNRGVNLDPLSKWSKVGLVVYDSQVPIGATPEYMAGHYMLQGASSFLPVMALAPQEKEKIVDMAAAPGGKTTYIAALMKNTGIIYANEIKESRLKSLTANMHRMGVTNTIVCNYDGRELPKILGNNSVDRVLLDAPCSGTGVISKDESVKTSKTELEIQNCAHLQKQLILAAIDSVDANSKSGGYIVYSTCSIMVAENEAVIDYALKKRDVKLVPCGLDFGRSGFIRFRGHRFHTSLDKTRRFYPHVHNMDGFFVAKLKKMSNQKPTTAQQPENTREEEDEAPGFEAKNEANHVEEDSEKRKRKKAEAKANKKSSNGQREQNKAPENNKKREKRKPPSREEIAKNREEKREALREAKRKAKAEGRKK</sequence>
<feature type="compositionally biased region" description="Polar residues" evidence="10">
    <location>
        <begin position="519"/>
        <end position="529"/>
    </location>
</feature>
<evidence type="ECO:0000313" key="12">
    <source>
        <dbReference type="EMBL" id="CAA0828195.1"/>
    </source>
</evidence>
<dbReference type="InterPro" id="IPR023273">
    <property type="entry name" value="RCMT_NOP2"/>
</dbReference>
<evidence type="ECO:0000256" key="7">
    <source>
        <dbReference type="ARBA" id="ARBA00022884"/>
    </source>
</evidence>
<dbReference type="NCBIfam" id="TIGR00446">
    <property type="entry name" value="nop2p"/>
    <property type="match status" value="1"/>
</dbReference>
<dbReference type="OrthoDB" id="427002at2759"/>
<dbReference type="FunFam" id="3.30.70.1170:FF:000001">
    <property type="entry name" value="Ribosomal RNA methyltransferase Nop2"/>
    <property type="match status" value="1"/>
</dbReference>
<keyword evidence="6 9" id="KW-0949">S-adenosyl-L-methionine</keyword>
<evidence type="ECO:0000256" key="9">
    <source>
        <dbReference type="PROSITE-ProRule" id="PRU01023"/>
    </source>
</evidence>
<feature type="region of interest" description="Disordered" evidence="10">
    <location>
        <begin position="1"/>
        <end position="111"/>
    </location>
</feature>
<evidence type="ECO:0000256" key="5">
    <source>
        <dbReference type="ARBA" id="ARBA00022679"/>
    </source>
</evidence>
<dbReference type="InterPro" id="IPR029063">
    <property type="entry name" value="SAM-dependent_MTases_sf"/>
</dbReference>
<dbReference type="PROSITE" id="PS51686">
    <property type="entry name" value="SAM_MT_RSMB_NOP"/>
    <property type="match status" value="1"/>
</dbReference>
<feature type="domain" description="SAM-dependent MTase RsmB/NOP-type" evidence="11">
    <location>
        <begin position="228"/>
        <end position="517"/>
    </location>
</feature>
<dbReference type="PANTHER" id="PTHR22807">
    <property type="entry name" value="NOP2 YEAST -RELATED NOL1/NOP2/FMU SUN DOMAIN-CONTAINING"/>
    <property type="match status" value="1"/>
</dbReference>
<feature type="binding site" evidence="9">
    <location>
        <position position="371"/>
    </location>
    <ligand>
        <name>S-adenosyl-L-methionine</name>
        <dbReference type="ChEBI" id="CHEBI:59789"/>
    </ligand>
</feature>
<evidence type="ECO:0000256" key="1">
    <source>
        <dbReference type="ARBA" id="ARBA00004604"/>
    </source>
</evidence>
<feature type="binding site" evidence="9">
    <location>
        <position position="390"/>
    </location>
    <ligand>
        <name>S-adenosyl-L-methionine</name>
        <dbReference type="ChEBI" id="CHEBI:59789"/>
    </ligand>
</feature>
<dbReference type="InterPro" id="IPR001678">
    <property type="entry name" value="MeTrfase_RsmB-F_NOP2_dom"/>
</dbReference>
<dbReference type="Gene3D" id="3.40.50.150">
    <property type="entry name" value="Vaccinia Virus protein VP39"/>
    <property type="match status" value="1"/>
</dbReference>
<dbReference type="EMBL" id="CACSLK010027752">
    <property type="protein sequence ID" value="CAA0828195.1"/>
    <property type="molecule type" value="Genomic_DNA"/>
</dbReference>
<feature type="compositionally biased region" description="Basic and acidic residues" evidence="10">
    <location>
        <begin position="25"/>
        <end position="34"/>
    </location>
</feature>
<dbReference type="PANTHER" id="PTHR22807:SF30">
    <property type="entry name" value="28S RRNA (CYTOSINE(4447)-C(5))-METHYLTRANSFERASE-RELATED"/>
    <property type="match status" value="1"/>
</dbReference>
<feature type="compositionally biased region" description="Acidic residues" evidence="10">
    <location>
        <begin position="86"/>
        <end position="111"/>
    </location>
</feature>
<dbReference type="PRINTS" id="PR02008">
    <property type="entry name" value="RCMTFAMILY"/>
</dbReference>
<proteinExistence type="inferred from homology"/>
<dbReference type="Gene3D" id="3.30.70.1170">
    <property type="entry name" value="Sun protein, domain 3"/>
    <property type="match status" value="1"/>
</dbReference>
<reference evidence="12" key="1">
    <citation type="submission" date="2019-12" db="EMBL/GenBank/DDBJ databases">
        <authorList>
            <person name="Scholes J."/>
        </authorList>
    </citation>
    <scope>NUCLEOTIDE SEQUENCE</scope>
</reference>
<dbReference type="PROSITE" id="PS01153">
    <property type="entry name" value="NOL1_NOP2_SUN"/>
    <property type="match status" value="1"/>
</dbReference>
<keyword evidence="13" id="KW-1185">Reference proteome</keyword>
<evidence type="ECO:0000256" key="10">
    <source>
        <dbReference type="SAM" id="MobiDB-lite"/>
    </source>
</evidence>
<feature type="compositionally biased region" description="Basic and acidic residues" evidence="10">
    <location>
        <begin position="45"/>
        <end position="64"/>
    </location>
</feature>
<dbReference type="GO" id="GO:0005730">
    <property type="term" value="C:nucleolus"/>
    <property type="evidence" value="ECO:0007669"/>
    <property type="project" value="UniProtKB-SubCell"/>
</dbReference>
<evidence type="ECO:0000313" key="13">
    <source>
        <dbReference type="Proteomes" id="UP001153555"/>
    </source>
</evidence>
<keyword evidence="7 9" id="KW-0694">RNA-binding</keyword>
<evidence type="ECO:0000259" key="11">
    <source>
        <dbReference type="PROSITE" id="PS51686"/>
    </source>
</evidence>
<dbReference type="SUPFAM" id="SSF53335">
    <property type="entry name" value="S-adenosyl-L-methionine-dependent methyltransferases"/>
    <property type="match status" value="1"/>
</dbReference>
<dbReference type="PRINTS" id="PR02012">
    <property type="entry name" value="RCMTNOP2"/>
</dbReference>
<dbReference type="GO" id="GO:0009383">
    <property type="term" value="F:rRNA (cytosine-C5-)-methyltransferase activity"/>
    <property type="evidence" value="ECO:0007669"/>
    <property type="project" value="TreeGrafter"/>
</dbReference>
<name>A0A9N7NEI8_STRHE</name>
<keyword evidence="3" id="KW-0690">Ribosome biogenesis</keyword>
<dbReference type="InterPro" id="IPR011023">
    <property type="entry name" value="Nop2p"/>
</dbReference>
<keyword evidence="4 9" id="KW-0489">Methyltransferase</keyword>
<evidence type="ECO:0000256" key="4">
    <source>
        <dbReference type="ARBA" id="ARBA00022603"/>
    </source>
</evidence>
<dbReference type="GO" id="GO:0003723">
    <property type="term" value="F:RNA binding"/>
    <property type="evidence" value="ECO:0007669"/>
    <property type="project" value="UniProtKB-UniRule"/>
</dbReference>
<feature type="binding site" evidence="9">
    <location>
        <begin position="320"/>
        <end position="326"/>
    </location>
    <ligand>
        <name>S-adenosyl-L-methionine</name>
        <dbReference type="ChEBI" id="CHEBI:59789"/>
    </ligand>
</feature>
<keyword evidence="8" id="KW-0539">Nucleus</keyword>
<feature type="compositionally biased region" description="Basic and acidic residues" evidence="10">
    <location>
        <begin position="576"/>
        <end position="611"/>
    </location>
</feature>